<evidence type="ECO:0000313" key="8">
    <source>
        <dbReference type="EMBL" id="WEK35085.1"/>
    </source>
</evidence>
<comment type="similarity">
    <text evidence="2">Belongs to the SusD family.</text>
</comment>
<dbReference type="CDD" id="cd08977">
    <property type="entry name" value="SusD"/>
    <property type="match status" value="1"/>
</dbReference>
<evidence type="ECO:0000256" key="3">
    <source>
        <dbReference type="ARBA" id="ARBA00022729"/>
    </source>
</evidence>
<dbReference type="InterPro" id="IPR011990">
    <property type="entry name" value="TPR-like_helical_dom_sf"/>
</dbReference>
<organism evidence="8 9">
    <name type="scientific">Candidatus Pseudobacter hemicellulosilyticus</name>
    <dbReference type="NCBI Taxonomy" id="3121375"/>
    <lineage>
        <taxon>Bacteria</taxon>
        <taxon>Pseudomonadati</taxon>
        <taxon>Bacteroidota</taxon>
        <taxon>Chitinophagia</taxon>
        <taxon>Chitinophagales</taxon>
        <taxon>Chitinophagaceae</taxon>
        <taxon>Pseudobacter</taxon>
    </lineage>
</organism>
<keyword evidence="4" id="KW-0472">Membrane</keyword>
<dbReference type="Proteomes" id="UP001220610">
    <property type="component" value="Chromosome"/>
</dbReference>
<gene>
    <name evidence="8" type="ORF">P0Y53_21560</name>
</gene>
<dbReference type="Pfam" id="PF07980">
    <property type="entry name" value="SusD_RagB"/>
    <property type="match status" value="1"/>
</dbReference>
<keyword evidence="3" id="KW-0732">Signal</keyword>
<dbReference type="SUPFAM" id="SSF48452">
    <property type="entry name" value="TPR-like"/>
    <property type="match status" value="1"/>
</dbReference>
<name>A0AAJ5WVE7_9BACT</name>
<keyword evidence="5" id="KW-0998">Cell outer membrane</keyword>
<feature type="domain" description="RagB/SusD" evidence="6">
    <location>
        <begin position="334"/>
        <end position="596"/>
    </location>
</feature>
<evidence type="ECO:0000313" key="9">
    <source>
        <dbReference type="Proteomes" id="UP001220610"/>
    </source>
</evidence>
<comment type="subcellular location">
    <subcellularLocation>
        <location evidence="1">Cell outer membrane</location>
    </subcellularLocation>
</comment>
<protein>
    <submittedName>
        <fullName evidence="8">RagB/SusD family nutrient uptake outer membrane protein</fullName>
    </submittedName>
</protein>
<dbReference type="GO" id="GO:0009279">
    <property type="term" value="C:cell outer membrane"/>
    <property type="evidence" value="ECO:0007669"/>
    <property type="project" value="UniProtKB-SubCell"/>
</dbReference>
<reference evidence="8" key="1">
    <citation type="submission" date="2023-03" db="EMBL/GenBank/DDBJ databases">
        <title>Andean soil-derived lignocellulolytic bacterial consortium as a source of novel taxa and putative plastic-active enzymes.</title>
        <authorList>
            <person name="Diaz-Garcia L."/>
            <person name="Chuvochina M."/>
            <person name="Feuerriegel G."/>
            <person name="Bunk B."/>
            <person name="Sproer C."/>
            <person name="Streit W.R."/>
            <person name="Rodriguez L.M."/>
            <person name="Overmann J."/>
            <person name="Jimenez D.J."/>
        </authorList>
    </citation>
    <scope>NUCLEOTIDE SEQUENCE</scope>
    <source>
        <strain evidence="8">MAG 7</strain>
    </source>
</reference>
<evidence type="ECO:0000256" key="4">
    <source>
        <dbReference type="ARBA" id="ARBA00023136"/>
    </source>
</evidence>
<evidence type="ECO:0000259" key="7">
    <source>
        <dbReference type="Pfam" id="PF14322"/>
    </source>
</evidence>
<accession>A0AAJ5WVE7</accession>
<proteinExistence type="inferred from homology"/>
<sequence length="596" mass="67338">MHRHILFKTGALVLLMACLLGCEKSDSMLDPKSTSELNEESVFSDVERSRDFLINIYTYLRFEVGTSGYELNTYGGSLSDMTDESDTRWPGGHNVGNQIIGGTFGTAFYTRASDMWTNFYTAIRQVNIYLRNVDRIPVSDELKSRTAAEARFLRAYFYHKLMCYYGGVILVGDEVYDLTSTREEGRDTYAACVEYIVSEMNAIAPMLPLSYSGSDYGRITRGAALSLKARVLLYAASPLYNGNSSLETGSTILPELTNNPQVAELVSYPSRDNNRWQAALQAAKEVADLGVYSLYTDNTTRAGNGFYQVFLDRVNPEYIMAVMLEGNKFIEANTNPPSRGGAYYRFPTQEMVDAFPMKNGLPITDNTSGYDESKMYENRDPRFYYTVIYNGAMYWDQRVNTQTAVYTYVGANLDGLKASTVNTGTVTGYYVRKMANEYLSGSSTGTTYRCMPVFRYAEILLMMAEANVETGNIGEAMDQLIELRKRAGIEPGADLRYGIPADPSTELARAAVRKERFIELAFEEHRYWDLRRWGLGAQYDGKYVHGINIVRNSNGTYNSNRFDVRAPRYFKINSYFFPIPTTEIAINRNILQNPGW</sequence>
<dbReference type="Gene3D" id="1.25.40.390">
    <property type="match status" value="1"/>
</dbReference>
<feature type="domain" description="SusD-like N-terminal" evidence="7">
    <location>
        <begin position="113"/>
        <end position="233"/>
    </location>
</feature>
<dbReference type="InterPro" id="IPR033985">
    <property type="entry name" value="SusD-like_N"/>
</dbReference>
<evidence type="ECO:0000256" key="1">
    <source>
        <dbReference type="ARBA" id="ARBA00004442"/>
    </source>
</evidence>
<dbReference type="AlphaFoldDB" id="A0AAJ5WVE7"/>
<dbReference type="Pfam" id="PF14322">
    <property type="entry name" value="SusD-like_3"/>
    <property type="match status" value="1"/>
</dbReference>
<evidence type="ECO:0000256" key="2">
    <source>
        <dbReference type="ARBA" id="ARBA00006275"/>
    </source>
</evidence>
<evidence type="ECO:0000259" key="6">
    <source>
        <dbReference type="Pfam" id="PF07980"/>
    </source>
</evidence>
<dbReference type="EMBL" id="CP119311">
    <property type="protein sequence ID" value="WEK35085.1"/>
    <property type="molecule type" value="Genomic_DNA"/>
</dbReference>
<dbReference type="InterPro" id="IPR012944">
    <property type="entry name" value="SusD_RagB_dom"/>
</dbReference>
<evidence type="ECO:0000256" key="5">
    <source>
        <dbReference type="ARBA" id="ARBA00023237"/>
    </source>
</evidence>